<dbReference type="Proteomes" id="UP001163321">
    <property type="component" value="Chromosome 10"/>
</dbReference>
<evidence type="ECO:0000313" key="1">
    <source>
        <dbReference type="EMBL" id="KAI9919891.1"/>
    </source>
</evidence>
<keyword evidence="2" id="KW-1185">Reference proteome</keyword>
<gene>
    <name evidence="1" type="ORF">PsorP6_015939</name>
</gene>
<organism evidence="1 2">
    <name type="scientific">Peronosclerospora sorghi</name>
    <dbReference type="NCBI Taxonomy" id="230839"/>
    <lineage>
        <taxon>Eukaryota</taxon>
        <taxon>Sar</taxon>
        <taxon>Stramenopiles</taxon>
        <taxon>Oomycota</taxon>
        <taxon>Peronosporomycetes</taxon>
        <taxon>Peronosporales</taxon>
        <taxon>Peronosporaceae</taxon>
        <taxon>Peronosclerospora</taxon>
    </lineage>
</organism>
<reference evidence="1 2" key="1">
    <citation type="journal article" date="2022" name="bioRxiv">
        <title>The genome of the oomycete Peronosclerospora sorghi, a cosmopolitan pathogen of maize and sorghum, is inflated with dispersed pseudogenes.</title>
        <authorList>
            <person name="Fletcher K."/>
            <person name="Martin F."/>
            <person name="Isakeit T."/>
            <person name="Cavanaugh K."/>
            <person name="Magill C."/>
            <person name="Michelmore R."/>
        </authorList>
    </citation>
    <scope>NUCLEOTIDE SEQUENCE [LARGE SCALE GENOMIC DNA]</scope>
    <source>
        <strain evidence="1">P6</strain>
    </source>
</reference>
<name>A0ACC0WPG9_9STRA</name>
<comment type="caution">
    <text evidence="1">The sequence shown here is derived from an EMBL/GenBank/DDBJ whole genome shotgun (WGS) entry which is preliminary data.</text>
</comment>
<dbReference type="EMBL" id="CM047589">
    <property type="protein sequence ID" value="KAI9919891.1"/>
    <property type="molecule type" value="Genomic_DNA"/>
</dbReference>
<proteinExistence type="predicted"/>
<evidence type="ECO:0000313" key="2">
    <source>
        <dbReference type="Proteomes" id="UP001163321"/>
    </source>
</evidence>
<accession>A0ACC0WPG9</accession>
<protein>
    <submittedName>
        <fullName evidence="1">Uncharacterized protein</fullName>
    </submittedName>
</protein>
<sequence length="484" mass="52886">MSSTPRTRVRPRPRDSIENDEDDRVLDAMLLELGIPNTNVPTPAASVEVIELITPPPRAKKSKPNHEPLLVDLTISPSPSVPSPSTSNGCIQPASTSPVVASPASTLENGSSTSTFSAILAPNVHVRAQAGANQARPETKRSNQKTSKEKESVEDSTLGVSPAAETFARAVRTKSNPAGDKAALVVVQLETSLNTSRAGQSIREALKCQVYNGKPVQCTIASALTCTLPGIIRCERQQGRRSHCLCAIYYEARGFLKTMQQQSYNALVSAVQYLQTLVPTSTGTSQLGEKEEDASTFFVIIEGMDRALIELQKQHTNNKNARTESSLITFADLQEVAFQLFLDVGAHTKFTHDVDATAHYVALLTRELVVASSRACAREEWLETVRRSNAFRVTQSGATENVCANAWLRMLQVIPGVSEDKAQCLLDHFPTFASLMQAYRDPHLSRAQKQDLVADKLHDARIERALSKRIYTVLWEANPEALIG</sequence>